<sequence length="455" mass="50205">MFVNRVDELAALERWWRTGRQVAVVWGRRRVGKTALLHHFADGLRSVFHTGAGRSARAELVQLARQVATTQPHQLRDLTARPYSDWDDALDDLALRAVDEPLLVVLDEFPELVKGSPELPGVIRAFLDRAADRTKLRLLLCGSAVRHMEMLQEERAPLYGRFDISLQVHPFRPHEAALLLPGLAAADRALVYGLLGGVPLYLSWWDSSVDVAENLLRLVARPGAPLLTEGQLVLATEAESGDHPSAVLHAIASGATRYGQIKDALAAEPARTIERLIQLRLVEKRVPVTEQGRTKKVAYRVSDNFLAFYLGVLSRFRSEIEGGLGESILPVLIDCLDDFMGERWEEMFRAHLRRLAVAGEIAPEVVAVGQWWKDASDVEIDALVLAGRGRKVVMAGEAKWARSPDAGRVLRSLHTKASAVPGVDPEQIRYALAARERPRSASGEALVVTADDILG</sequence>
<protein>
    <recommendedName>
        <fullName evidence="5">DUF234 domain-containing protein</fullName>
    </recommendedName>
</protein>
<dbReference type="OrthoDB" id="9813134at2"/>
<dbReference type="InterPro" id="IPR027417">
    <property type="entry name" value="P-loop_NTPase"/>
</dbReference>
<dbReference type="STRING" id="211114.SAMN04489726_6357"/>
<dbReference type="Proteomes" id="UP000183376">
    <property type="component" value="Chromosome I"/>
</dbReference>
<feature type="domain" description="DUF234" evidence="2">
    <location>
        <begin position="312"/>
        <end position="402"/>
    </location>
</feature>
<dbReference type="AlphaFoldDB" id="A0A1H0AY89"/>
<dbReference type="PANTHER" id="PTHR34704:SF1">
    <property type="entry name" value="ATPASE"/>
    <property type="match status" value="1"/>
</dbReference>
<dbReference type="PANTHER" id="PTHR34704">
    <property type="entry name" value="ATPASE"/>
    <property type="match status" value="1"/>
</dbReference>
<accession>A0A1H0AY89</accession>
<evidence type="ECO:0000259" key="1">
    <source>
        <dbReference type="Pfam" id="PF01637"/>
    </source>
</evidence>
<dbReference type="Pfam" id="PF03008">
    <property type="entry name" value="DUF234"/>
    <property type="match status" value="1"/>
</dbReference>
<dbReference type="GO" id="GO:0005524">
    <property type="term" value="F:ATP binding"/>
    <property type="evidence" value="ECO:0007669"/>
    <property type="project" value="InterPro"/>
</dbReference>
<evidence type="ECO:0000259" key="2">
    <source>
        <dbReference type="Pfam" id="PF03008"/>
    </source>
</evidence>
<evidence type="ECO:0000313" key="3">
    <source>
        <dbReference type="EMBL" id="SDN38424.1"/>
    </source>
</evidence>
<evidence type="ECO:0000313" key="4">
    <source>
        <dbReference type="Proteomes" id="UP000183376"/>
    </source>
</evidence>
<gene>
    <name evidence="3" type="ORF">SAMN04489726_6357</name>
</gene>
<dbReference type="InterPro" id="IPR011579">
    <property type="entry name" value="ATPase_dom"/>
</dbReference>
<dbReference type="EMBL" id="LT629701">
    <property type="protein sequence ID" value="SDN38424.1"/>
    <property type="molecule type" value="Genomic_DNA"/>
</dbReference>
<dbReference type="InterPro" id="IPR004256">
    <property type="entry name" value="DUF234"/>
</dbReference>
<organism evidence="3 4">
    <name type="scientific">Allokutzneria albata</name>
    <name type="common">Kibdelosporangium albatum</name>
    <dbReference type="NCBI Taxonomy" id="211114"/>
    <lineage>
        <taxon>Bacteria</taxon>
        <taxon>Bacillati</taxon>
        <taxon>Actinomycetota</taxon>
        <taxon>Actinomycetes</taxon>
        <taxon>Pseudonocardiales</taxon>
        <taxon>Pseudonocardiaceae</taxon>
        <taxon>Allokutzneria</taxon>
    </lineage>
</organism>
<dbReference type="Pfam" id="PF01637">
    <property type="entry name" value="ATPase_2"/>
    <property type="match status" value="1"/>
</dbReference>
<reference evidence="3 4" key="1">
    <citation type="submission" date="2016-10" db="EMBL/GenBank/DDBJ databases">
        <authorList>
            <person name="de Groot N.N."/>
        </authorList>
    </citation>
    <scope>NUCLEOTIDE SEQUENCE [LARGE SCALE GENOMIC DNA]</scope>
    <source>
        <strain evidence="3 4">DSM 44149</strain>
    </source>
</reference>
<feature type="domain" description="ATPase" evidence="1">
    <location>
        <begin position="2"/>
        <end position="202"/>
    </location>
</feature>
<evidence type="ECO:0008006" key="5">
    <source>
        <dbReference type="Google" id="ProtNLM"/>
    </source>
</evidence>
<dbReference type="SUPFAM" id="SSF52540">
    <property type="entry name" value="P-loop containing nucleoside triphosphate hydrolases"/>
    <property type="match status" value="1"/>
</dbReference>
<keyword evidence="4" id="KW-1185">Reference proteome</keyword>
<dbReference type="eggNOG" id="COG1672">
    <property type="taxonomic scope" value="Bacteria"/>
</dbReference>
<proteinExistence type="predicted"/>
<name>A0A1H0AY89_ALLAB</name>
<dbReference type="Gene3D" id="3.40.50.300">
    <property type="entry name" value="P-loop containing nucleotide triphosphate hydrolases"/>
    <property type="match status" value="1"/>
</dbReference>